<organism evidence="3 4">
    <name type="scientific">Conexibacter stalactiti</name>
    <dbReference type="NCBI Taxonomy" id="1940611"/>
    <lineage>
        <taxon>Bacteria</taxon>
        <taxon>Bacillati</taxon>
        <taxon>Actinomycetota</taxon>
        <taxon>Thermoleophilia</taxon>
        <taxon>Solirubrobacterales</taxon>
        <taxon>Conexibacteraceae</taxon>
        <taxon>Conexibacter</taxon>
    </lineage>
</organism>
<dbReference type="Gene3D" id="1.10.630.10">
    <property type="entry name" value="Cytochrome P450"/>
    <property type="match status" value="1"/>
</dbReference>
<comment type="caution">
    <text evidence="3">The sequence shown here is derived from an EMBL/GenBank/DDBJ whole genome shotgun (WGS) entry which is preliminary data.</text>
</comment>
<dbReference type="Pfam" id="PF00067">
    <property type="entry name" value="p450"/>
    <property type="match status" value="2"/>
</dbReference>
<gene>
    <name evidence="3" type="ORF">R7226_20795</name>
</gene>
<sequence length="436" mass="47224">MATLVTDLRDLPAFDYTDAELHGPRFHATMAALRGRGWIASTPLGYVVLEREAASFFLRTRSAEFPGMKIAELFAIEEGPLLEEMRRNILHLNGDQHRRLRGLVSPAFTPRAVERWRPAMRSFLASLWDDVREAGRCELVTAFAKPYPSLTIATVMGASLADAPRLHEWSNWIQRQFDPPVLMSERPRIERAVEEFYAYAGELLERRRRTPGDDLISQLIAAESEGDRLSDVELVNLVLNVLIGGVDTTQSQLAHALRLLAGEPSQWAALRADPAGLAGAAVEEALRFEPITPFTARILVEQVEYRDVTFPKDTIVLVSSFSANRDGIANGERFDITRGAGAGGAAGASGTGTGASGTGASGTGASGAPPRLLTFGAGVHYCLGANLARAELQEALAFLAARIETLELDGEPVYEGVQGVYGLASLPLRFSVAPQE</sequence>
<accession>A0ABU4HVU1</accession>
<dbReference type="InterPro" id="IPR036396">
    <property type="entry name" value="Cyt_P450_sf"/>
</dbReference>
<dbReference type="PRINTS" id="PR00385">
    <property type="entry name" value="P450"/>
</dbReference>
<protein>
    <submittedName>
        <fullName evidence="3">Cytochrome P450</fullName>
    </submittedName>
</protein>
<keyword evidence="2" id="KW-0408">Iron</keyword>
<keyword evidence="2" id="KW-0479">Metal-binding</keyword>
<keyword evidence="4" id="KW-1185">Reference proteome</keyword>
<dbReference type="PANTHER" id="PTHR46696">
    <property type="entry name" value="P450, PUTATIVE (EUROFUNG)-RELATED"/>
    <property type="match status" value="1"/>
</dbReference>
<evidence type="ECO:0000256" key="2">
    <source>
        <dbReference type="RuleBase" id="RU000461"/>
    </source>
</evidence>
<evidence type="ECO:0000256" key="1">
    <source>
        <dbReference type="ARBA" id="ARBA00010617"/>
    </source>
</evidence>
<evidence type="ECO:0000313" key="3">
    <source>
        <dbReference type="EMBL" id="MDW5596797.1"/>
    </source>
</evidence>
<reference evidence="4" key="1">
    <citation type="submission" date="2023-07" db="EMBL/GenBank/DDBJ databases">
        <title>Conexibacter stalactiti sp. nov., isolated from stalactites in a lava cave and emended description of the genus Conexibacter.</title>
        <authorList>
            <person name="Lee S.D."/>
        </authorList>
    </citation>
    <scope>NUCLEOTIDE SEQUENCE [LARGE SCALE GENOMIC DNA]</scope>
    <source>
        <strain evidence="4">KCTC 39840</strain>
    </source>
</reference>
<dbReference type="PANTHER" id="PTHR46696:SF1">
    <property type="entry name" value="CYTOCHROME P450 YJIB-RELATED"/>
    <property type="match status" value="1"/>
</dbReference>
<dbReference type="InterPro" id="IPR017972">
    <property type="entry name" value="Cyt_P450_CS"/>
</dbReference>
<dbReference type="EMBL" id="JAWSTH010000065">
    <property type="protein sequence ID" value="MDW5596797.1"/>
    <property type="molecule type" value="Genomic_DNA"/>
</dbReference>
<dbReference type="PRINTS" id="PR00359">
    <property type="entry name" value="BP450"/>
</dbReference>
<comment type="similarity">
    <text evidence="1 2">Belongs to the cytochrome P450 family.</text>
</comment>
<reference evidence="3 4" key="2">
    <citation type="submission" date="2023-10" db="EMBL/GenBank/DDBJ databases">
        <authorList>
            <person name="Han X.F."/>
        </authorList>
    </citation>
    <scope>NUCLEOTIDE SEQUENCE [LARGE SCALE GENOMIC DNA]</scope>
    <source>
        <strain evidence="3 4">KCTC 39840</strain>
    </source>
</reference>
<keyword evidence="2" id="KW-0503">Monooxygenase</keyword>
<evidence type="ECO:0000313" key="4">
    <source>
        <dbReference type="Proteomes" id="UP001284601"/>
    </source>
</evidence>
<dbReference type="Proteomes" id="UP001284601">
    <property type="component" value="Unassembled WGS sequence"/>
</dbReference>
<dbReference type="SUPFAM" id="SSF48264">
    <property type="entry name" value="Cytochrome P450"/>
    <property type="match status" value="1"/>
</dbReference>
<dbReference type="InterPro" id="IPR002397">
    <property type="entry name" value="Cyt_P450_B"/>
</dbReference>
<dbReference type="PROSITE" id="PS00086">
    <property type="entry name" value="CYTOCHROME_P450"/>
    <property type="match status" value="1"/>
</dbReference>
<dbReference type="InterPro" id="IPR001128">
    <property type="entry name" value="Cyt_P450"/>
</dbReference>
<dbReference type="RefSeq" id="WP_318599231.1">
    <property type="nucleotide sequence ID" value="NZ_JAWSTH010000065.1"/>
</dbReference>
<name>A0ABU4HVU1_9ACTN</name>
<keyword evidence="2" id="KW-0560">Oxidoreductase</keyword>
<keyword evidence="2" id="KW-0349">Heme</keyword>
<proteinExistence type="inferred from homology"/>